<evidence type="ECO:0000256" key="2">
    <source>
        <dbReference type="ARBA" id="ARBA00022576"/>
    </source>
</evidence>
<accession>A0ABS5VPG4</accession>
<sequence>MIQTANRIASVEEYYFSRKLAEVRGLDTPELRVINLGIGSPDQAPSSNAIEALITSAKNPANHGYQNYKGIPALRKGIADLYKNIYDTQLDPESMILPLMGSKEGIMHICMAFVNEGEEVLIPNPGYPTYSSVANLVGAKLRTYDLKEELNWGVDIEALKKSDLSKVKLMWVNFPHMPTGRTASRAELKELVDLARKHQFLIVNDNPYSMILNDVPMSILSIEGAEDIALELNSLSKSHNMAGWRIGWIAGKKEYIDAVLKVKSNMDSGMFLGLQHAAVEALKNGKEWFTSLNKMYANRKKAAKQLLDLLGCSYAENQSGLFVWAKAPDTIKDIEKWIDEILYGTKVFITPGFIFGEAGRRYIRISLCCTVEMLQEALDRIQKFTASKQLNQSKTVTA</sequence>
<comment type="cofactor">
    <cofactor evidence="1 4">
        <name>pyridoxal 5'-phosphate</name>
        <dbReference type="ChEBI" id="CHEBI:597326"/>
    </cofactor>
</comment>
<evidence type="ECO:0000256" key="1">
    <source>
        <dbReference type="ARBA" id="ARBA00001933"/>
    </source>
</evidence>
<dbReference type="Gene3D" id="3.90.1150.10">
    <property type="entry name" value="Aspartate Aminotransferase, domain 1"/>
    <property type="match status" value="1"/>
</dbReference>
<organism evidence="6 7">
    <name type="scientific">Chryseosolibacter indicus</name>
    <dbReference type="NCBI Taxonomy" id="2782351"/>
    <lineage>
        <taxon>Bacteria</taxon>
        <taxon>Pseudomonadati</taxon>
        <taxon>Bacteroidota</taxon>
        <taxon>Cytophagia</taxon>
        <taxon>Cytophagales</taxon>
        <taxon>Chryseotaleaceae</taxon>
        <taxon>Chryseosolibacter</taxon>
    </lineage>
</organism>
<dbReference type="PROSITE" id="PS00105">
    <property type="entry name" value="AA_TRANSFER_CLASS_1"/>
    <property type="match status" value="1"/>
</dbReference>
<dbReference type="InterPro" id="IPR015424">
    <property type="entry name" value="PyrdxlP-dep_Trfase"/>
</dbReference>
<dbReference type="InterPro" id="IPR015421">
    <property type="entry name" value="PyrdxlP-dep_Trfase_major"/>
</dbReference>
<reference evidence="6 7" key="1">
    <citation type="submission" date="2021-05" db="EMBL/GenBank/DDBJ databases">
        <title>A Polyphasic approach of four new species of the genus Ohtaekwangia: Ohtaekwangia histidinii sp. nov., Ohtaekwangia cretensis sp. nov., Ohtaekwangia indiensis sp. nov., Ohtaekwangia reichenbachii sp. nov. from diverse environment.</title>
        <authorList>
            <person name="Octaviana S."/>
        </authorList>
    </citation>
    <scope>NUCLEOTIDE SEQUENCE [LARGE SCALE GENOMIC DNA]</scope>
    <source>
        <strain evidence="6 7">PWU20</strain>
    </source>
</reference>
<dbReference type="Gene3D" id="3.40.640.10">
    <property type="entry name" value="Type I PLP-dependent aspartate aminotransferase-like (Major domain)"/>
    <property type="match status" value="1"/>
</dbReference>
<dbReference type="Pfam" id="PF00155">
    <property type="entry name" value="Aminotran_1_2"/>
    <property type="match status" value="1"/>
</dbReference>
<comment type="caution">
    <text evidence="6">The sequence shown here is derived from an EMBL/GenBank/DDBJ whole genome shotgun (WGS) entry which is preliminary data.</text>
</comment>
<dbReference type="EC" id="2.6.1.-" evidence="4"/>
<comment type="similarity">
    <text evidence="4">Belongs to the class-I pyridoxal-phosphate-dependent aminotransferase family.</text>
</comment>
<feature type="domain" description="Aminotransferase class I/classII large" evidence="5">
    <location>
        <begin position="33"/>
        <end position="381"/>
    </location>
</feature>
<dbReference type="SUPFAM" id="SSF53383">
    <property type="entry name" value="PLP-dependent transferases"/>
    <property type="match status" value="1"/>
</dbReference>
<dbReference type="InterPro" id="IPR004838">
    <property type="entry name" value="NHTrfase_class1_PyrdxlP-BS"/>
</dbReference>
<name>A0ABS5VPG4_9BACT</name>
<gene>
    <name evidence="6" type="ORF">KK060_05625</name>
</gene>
<dbReference type="Proteomes" id="UP000772618">
    <property type="component" value="Unassembled WGS sequence"/>
</dbReference>
<evidence type="ECO:0000313" key="6">
    <source>
        <dbReference type="EMBL" id="MBT1702749.1"/>
    </source>
</evidence>
<dbReference type="PANTHER" id="PTHR42832">
    <property type="entry name" value="AMINO ACID AMINOTRANSFERASE"/>
    <property type="match status" value="1"/>
</dbReference>
<keyword evidence="7" id="KW-1185">Reference proteome</keyword>
<protein>
    <recommendedName>
        <fullName evidence="4">Aminotransferase</fullName>
        <ecNumber evidence="4">2.6.1.-</ecNumber>
    </recommendedName>
</protein>
<dbReference type="RefSeq" id="WP_254152715.1">
    <property type="nucleotide sequence ID" value="NZ_JAHESD010000008.1"/>
</dbReference>
<keyword evidence="2 4" id="KW-0032">Aminotransferase</keyword>
<dbReference type="PANTHER" id="PTHR42832:SF3">
    <property type="entry name" value="L-GLUTAMINE--4-(METHYLSULFANYL)-2-OXOBUTANOATE AMINOTRANSFERASE"/>
    <property type="match status" value="1"/>
</dbReference>
<dbReference type="CDD" id="cd00609">
    <property type="entry name" value="AAT_like"/>
    <property type="match status" value="1"/>
</dbReference>
<evidence type="ECO:0000256" key="4">
    <source>
        <dbReference type="RuleBase" id="RU000481"/>
    </source>
</evidence>
<dbReference type="GO" id="GO:0008483">
    <property type="term" value="F:transaminase activity"/>
    <property type="evidence" value="ECO:0007669"/>
    <property type="project" value="UniProtKB-KW"/>
</dbReference>
<dbReference type="InterPro" id="IPR015422">
    <property type="entry name" value="PyrdxlP-dep_Trfase_small"/>
</dbReference>
<evidence type="ECO:0000313" key="7">
    <source>
        <dbReference type="Proteomes" id="UP000772618"/>
    </source>
</evidence>
<dbReference type="InterPro" id="IPR050881">
    <property type="entry name" value="LL-DAP_aminotransferase"/>
</dbReference>
<evidence type="ECO:0000256" key="3">
    <source>
        <dbReference type="ARBA" id="ARBA00022679"/>
    </source>
</evidence>
<evidence type="ECO:0000259" key="5">
    <source>
        <dbReference type="Pfam" id="PF00155"/>
    </source>
</evidence>
<proteinExistence type="inferred from homology"/>
<dbReference type="EMBL" id="JAHESD010000008">
    <property type="protein sequence ID" value="MBT1702749.1"/>
    <property type="molecule type" value="Genomic_DNA"/>
</dbReference>
<dbReference type="InterPro" id="IPR004839">
    <property type="entry name" value="Aminotransferase_I/II_large"/>
</dbReference>
<keyword evidence="3 4" id="KW-0808">Transferase</keyword>